<dbReference type="InterPro" id="IPR007096">
    <property type="entry name" value="RNA-dir_Rpol_cat_phage"/>
</dbReference>
<dbReference type="GO" id="GO:0000166">
    <property type="term" value="F:nucleotide binding"/>
    <property type="evidence" value="ECO:0007669"/>
    <property type="project" value="UniProtKB-KW"/>
</dbReference>
<dbReference type="EMBL" id="KX883496">
    <property type="protein sequence ID" value="APG77064.1"/>
    <property type="molecule type" value="Genomic_RNA"/>
</dbReference>
<dbReference type="InterPro" id="IPR005093">
    <property type="entry name" value="RNArep_beta"/>
</dbReference>
<dbReference type="GO" id="GO:0039694">
    <property type="term" value="P:viral RNA genome replication"/>
    <property type="evidence" value="ECO:0007669"/>
    <property type="project" value="InterPro"/>
</dbReference>
<accession>A0A1L3KI75</accession>
<evidence type="ECO:0000256" key="2">
    <source>
        <dbReference type="ARBA" id="ARBA00022741"/>
    </source>
</evidence>
<evidence type="ECO:0000256" key="3">
    <source>
        <dbReference type="ARBA" id="ARBA00022953"/>
    </source>
</evidence>
<name>A0A1L3KI75_9VIRU</name>
<reference evidence="8" key="1">
    <citation type="journal article" date="2016" name="Nature">
        <title>Redefining the invertebrate RNA virosphere.</title>
        <authorList>
            <person name="Shi M."/>
            <person name="Lin X.D."/>
            <person name="Tian J.H."/>
            <person name="Chen L.J."/>
            <person name="Chen X."/>
            <person name="Li C.X."/>
            <person name="Qin X.C."/>
            <person name="Li J."/>
            <person name="Cao J.P."/>
            <person name="Eden J.S."/>
            <person name="Buchmann J."/>
            <person name="Wang W."/>
            <person name="Xu J."/>
            <person name="Holmes E.C."/>
            <person name="Zhang Y.Z."/>
        </authorList>
    </citation>
    <scope>NUCLEOTIDE SEQUENCE</scope>
    <source>
        <strain evidence="8">BHTSS17847</strain>
    </source>
</reference>
<proteinExistence type="predicted"/>
<dbReference type="EC" id="2.7.7.48" evidence="1"/>
<organism evidence="8">
    <name type="scientific">Beihai levi-like virus 6</name>
    <dbReference type="NCBI Taxonomy" id="1922424"/>
    <lineage>
        <taxon>Viruses</taxon>
        <taxon>Riboviria</taxon>
    </lineage>
</organism>
<dbReference type="PROSITE" id="PS50522">
    <property type="entry name" value="RDRP_PHAGE"/>
    <property type="match status" value="1"/>
</dbReference>
<evidence type="ECO:0000256" key="1">
    <source>
        <dbReference type="ARBA" id="ARBA00012494"/>
    </source>
</evidence>
<comment type="catalytic activity">
    <reaction evidence="5">
        <text>RNA(n) + a ribonucleoside 5'-triphosphate = RNA(n+1) + diphosphate</text>
        <dbReference type="Rhea" id="RHEA:21248"/>
        <dbReference type="Rhea" id="RHEA-COMP:14527"/>
        <dbReference type="Rhea" id="RHEA-COMP:17342"/>
        <dbReference type="ChEBI" id="CHEBI:33019"/>
        <dbReference type="ChEBI" id="CHEBI:61557"/>
        <dbReference type="ChEBI" id="CHEBI:140395"/>
        <dbReference type="EC" id="2.7.7.48"/>
    </reaction>
</comment>
<feature type="domain" description="RdRp catalytic" evidence="7">
    <location>
        <begin position="335"/>
        <end position="475"/>
    </location>
</feature>
<dbReference type="GO" id="GO:0003968">
    <property type="term" value="F:RNA-directed RNA polymerase activity"/>
    <property type="evidence" value="ECO:0007669"/>
    <property type="project" value="UniProtKB-EC"/>
</dbReference>
<keyword evidence="6" id="KW-0460">Magnesium</keyword>
<comment type="cofactor">
    <cofactor evidence="6">
        <name>Mg(2+)</name>
        <dbReference type="ChEBI" id="CHEBI:18420"/>
    </cofactor>
    <text evidence="6">Binds 2 Mg(2+) per subunit.</text>
</comment>
<keyword evidence="3" id="KW-0693">Viral RNA replication</keyword>
<evidence type="ECO:0000256" key="5">
    <source>
        <dbReference type="ARBA" id="ARBA00048744"/>
    </source>
</evidence>
<evidence type="ECO:0000256" key="4">
    <source>
        <dbReference type="ARBA" id="ARBA00030248"/>
    </source>
</evidence>
<feature type="binding site" evidence="6">
    <location>
        <position position="443"/>
    </location>
    <ligand>
        <name>Mg(2+)</name>
        <dbReference type="ChEBI" id="CHEBI:18420"/>
        <label>2</label>
    </ligand>
</feature>
<keyword evidence="6" id="KW-0479">Metal-binding</keyword>
<evidence type="ECO:0000259" key="7">
    <source>
        <dbReference type="PROSITE" id="PS50522"/>
    </source>
</evidence>
<evidence type="ECO:0000256" key="6">
    <source>
        <dbReference type="PIRSR" id="PIRSR605093-1"/>
    </source>
</evidence>
<protein>
    <recommendedName>
        <fullName evidence="1">RNA-directed RNA polymerase</fullName>
        <ecNumber evidence="1">2.7.7.48</ecNumber>
    </recommendedName>
    <alternativeName>
        <fullName evidence="4">RNA replicase beta chain</fullName>
    </alternativeName>
</protein>
<feature type="binding site" evidence="6">
    <location>
        <position position="350"/>
    </location>
    <ligand>
        <name>Mg(2+)</name>
        <dbReference type="ChEBI" id="CHEBI:18420"/>
        <label>2</label>
    </ligand>
</feature>
<dbReference type="GO" id="GO:0046872">
    <property type="term" value="F:metal ion binding"/>
    <property type="evidence" value="ECO:0007669"/>
    <property type="project" value="UniProtKB-KW"/>
</dbReference>
<sequence>MLTDVKPLLRIYRGLVRDVEEILGMEPLSLECDLDRISRSARKRGLPFLVVDLPSLDQALSQGLESGRIESDGLVYGGKWLPNLFRQIFLLIFAEDGTLRQEADPLAIKCLRQLLKVFKKLRVPCPQEHINQKIDEFIEIEDTLLEPQLSWGDRDLVIQGSFPCLPDMVRNSWKLRFGTSYDELMGFKSAFRDELMKDLSFVQSTFDTLLKSFRFKEGWFQPRHGPGAVSEPYVNSKFEFPTWPVRLEKFFPYSDWGMVNHSTYDLNSEGIHDTLDPPAKLIDVPKDYKGPRLIASEPISSQYIQQGLMKVLRKNVRQSPLRFSVDFLSQEPSKELALSSSASRGMSTIDLSSASDRLSCALVECAFRTNYRFLEILNSARTPTVRLPDGSVLVQRKFAAQGAAFTFPVQSVIYACICIGVLRSDNPKARITDLARKVRVFGDDMIVPRHLFSRICWVLEACGLKVNFSKSFSKGYFRESCGTDAYKGVDVTSTSILNIYDHRDPGTLVSVVEQSNNLYLDGYINASRLLQETILWKVRKKIPWKRPGNESVFGFIGNGSNRLKARWNSDLHRTELLCLTVDNKVKKSSVDGHLRLIQWFIEKPLPESVWVPGYPQSVKPRYRLRWVRP</sequence>
<feature type="binding site" evidence="6">
    <location>
        <position position="444"/>
    </location>
    <ligand>
        <name>Mg(2+)</name>
        <dbReference type="ChEBI" id="CHEBI:18420"/>
        <label>2</label>
    </ligand>
</feature>
<dbReference type="Pfam" id="PF03431">
    <property type="entry name" value="RNA_replicase_B"/>
    <property type="match status" value="1"/>
</dbReference>
<keyword evidence="2" id="KW-0547">Nucleotide-binding</keyword>
<evidence type="ECO:0000313" key="8">
    <source>
        <dbReference type="EMBL" id="APG77064.1"/>
    </source>
</evidence>